<evidence type="ECO:0000259" key="2">
    <source>
        <dbReference type="PROSITE" id="PS50846"/>
    </source>
</evidence>
<dbReference type="InterPro" id="IPR036163">
    <property type="entry name" value="HMA_dom_sf"/>
</dbReference>
<dbReference type="SUPFAM" id="SSF55008">
    <property type="entry name" value="HMA, heavy metal-associated domain"/>
    <property type="match status" value="1"/>
</dbReference>
<keyword evidence="4" id="KW-1185">Reference proteome</keyword>
<gene>
    <name evidence="3" type="ORF">ACJRO7_017751</name>
</gene>
<dbReference type="Proteomes" id="UP001634007">
    <property type="component" value="Unassembled WGS sequence"/>
</dbReference>
<dbReference type="InterPro" id="IPR006121">
    <property type="entry name" value="HMA_dom"/>
</dbReference>
<dbReference type="PROSITE" id="PS50846">
    <property type="entry name" value="HMA_2"/>
    <property type="match status" value="1"/>
</dbReference>
<feature type="region of interest" description="Disordered" evidence="1">
    <location>
        <begin position="62"/>
        <end position="169"/>
    </location>
</feature>
<name>A0ABD3KR95_EUCGL</name>
<comment type="caution">
    <text evidence="3">The sequence shown here is derived from an EMBL/GenBank/DDBJ whole genome shotgun (WGS) entry which is preliminary data.</text>
</comment>
<evidence type="ECO:0000313" key="4">
    <source>
        <dbReference type="Proteomes" id="UP001634007"/>
    </source>
</evidence>
<evidence type="ECO:0000313" key="3">
    <source>
        <dbReference type="EMBL" id="KAL3742321.1"/>
    </source>
</evidence>
<dbReference type="PANTHER" id="PTHR47005">
    <property type="entry name" value="HEAVY METAL TRANSPORT/DETOXIFICATION SUPERFAMILY PROTEIN"/>
    <property type="match status" value="1"/>
</dbReference>
<proteinExistence type="predicted"/>
<accession>A0ABD3KR95</accession>
<evidence type="ECO:0000256" key="1">
    <source>
        <dbReference type="SAM" id="MobiDB-lite"/>
    </source>
</evidence>
<dbReference type="EMBL" id="JBJKBG010000004">
    <property type="protein sequence ID" value="KAL3742321.1"/>
    <property type="molecule type" value="Genomic_DNA"/>
</dbReference>
<dbReference type="Gene3D" id="3.30.70.100">
    <property type="match status" value="1"/>
</dbReference>
<dbReference type="AlphaFoldDB" id="A0ABD3KR95"/>
<protein>
    <recommendedName>
        <fullName evidence="2">HMA domain-containing protein</fullName>
    </recommendedName>
</protein>
<feature type="compositionally biased region" description="Basic and acidic residues" evidence="1">
    <location>
        <begin position="75"/>
        <end position="155"/>
    </location>
</feature>
<dbReference type="PANTHER" id="PTHR47005:SF19">
    <property type="entry name" value="HEAVY METAL-ASSOCIATED ISOPRENYLATED PLANT PROTEIN 3-LIKE"/>
    <property type="match status" value="1"/>
</dbReference>
<sequence>MAEKKVKMVMKVDLGCDRCFKKIKKVICKFPEIRDQTYEEKQKKVEIVVVSCCPERILKKIKSKGGKTVESIEMVSDKKDGDKKDGDKKDGGKKDGDKKDGGKPKEAEKKKDGDKPKEGDKKKDASAAEKPKEGEKKKDGGGDKPKGDGDKKEPQVQKYTIEPASGYPTIYPGGMFYQPPPPYYQGYGAMPYGAMPYSHGVPAYYGESSYGVNRGYNTNHPDYFSEENPESCTVM</sequence>
<feature type="domain" description="HMA" evidence="2">
    <location>
        <begin position="5"/>
        <end position="69"/>
    </location>
</feature>
<organism evidence="3 4">
    <name type="scientific">Eucalyptus globulus</name>
    <name type="common">Tasmanian blue gum</name>
    <dbReference type="NCBI Taxonomy" id="34317"/>
    <lineage>
        <taxon>Eukaryota</taxon>
        <taxon>Viridiplantae</taxon>
        <taxon>Streptophyta</taxon>
        <taxon>Embryophyta</taxon>
        <taxon>Tracheophyta</taxon>
        <taxon>Spermatophyta</taxon>
        <taxon>Magnoliopsida</taxon>
        <taxon>eudicotyledons</taxon>
        <taxon>Gunneridae</taxon>
        <taxon>Pentapetalae</taxon>
        <taxon>rosids</taxon>
        <taxon>malvids</taxon>
        <taxon>Myrtales</taxon>
        <taxon>Myrtaceae</taxon>
        <taxon>Myrtoideae</taxon>
        <taxon>Eucalypteae</taxon>
        <taxon>Eucalyptus</taxon>
    </lineage>
</organism>
<reference evidence="3 4" key="1">
    <citation type="submission" date="2024-11" db="EMBL/GenBank/DDBJ databases">
        <title>Chromosome-level genome assembly of Eucalyptus globulus Labill. provides insights into its genome evolution.</title>
        <authorList>
            <person name="Li X."/>
        </authorList>
    </citation>
    <scope>NUCLEOTIDE SEQUENCE [LARGE SCALE GENOMIC DNA]</scope>
    <source>
        <strain evidence="3">CL2024</strain>
        <tissue evidence="3">Fresh tender leaves</tissue>
    </source>
</reference>